<dbReference type="PRINTS" id="PR00888">
    <property type="entry name" value="SM22CALPONIN"/>
</dbReference>
<dbReference type="Gene3D" id="1.10.418.10">
    <property type="entry name" value="Calponin-like domain"/>
    <property type="match status" value="1"/>
</dbReference>
<dbReference type="GO" id="GO:0015629">
    <property type="term" value="C:actin cytoskeleton"/>
    <property type="evidence" value="ECO:0007669"/>
    <property type="project" value="TreeGrafter"/>
</dbReference>
<dbReference type="InterPro" id="IPR001715">
    <property type="entry name" value="CH_dom"/>
</dbReference>
<organism evidence="3 4">
    <name type="scientific">Actinia tenebrosa</name>
    <name type="common">Australian red waratah sea anemone</name>
    <dbReference type="NCBI Taxonomy" id="6105"/>
    <lineage>
        <taxon>Eukaryota</taxon>
        <taxon>Metazoa</taxon>
        <taxon>Cnidaria</taxon>
        <taxon>Anthozoa</taxon>
        <taxon>Hexacorallia</taxon>
        <taxon>Actiniaria</taxon>
        <taxon>Actiniidae</taxon>
        <taxon>Actinia</taxon>
    </lineage>
</organism>
<dbReference type="InParanoid" id="A0A6P8H9H3"/>
<accession>A0A6P8H9H3</accession>
<dbReference type="OrthoDB" id="21595at2759"/>
<name>A0A6P8H9H3_ACTTE</name>
<dbReference type="FunCoup" id="A0A6P8H9H3">
    <property type="interactions" value="396"/>
</dbReference>
<protein>
    <submittedName>
        <fullName evidence="4">Transgelin-3-like</fullName>
    </submittedName>
</protein>
<dbReference type="SMART" id="SM00033">
    <property type="entry name" value="CH"/>
    <property type="match status" value="1"/>
</dbReference>
<dbReference type="GO" id="GO:0051015">
    <property type="term" value="F:actin filament binding"/>
    <property type="evidence" value="ECO:0007669"/>
    <property type="project" value="TreeGrafter"/>
</dbReference>
<reference evidence="4" key="1">
    <citation type="submission" date="2025-08" db="UniProtKB">
        <authorList>
            <consortium name="RefSeq"/>
        </authorList>
    </citation>
    <scope>IDENTIFICATION</scope>
    <source>
        <tissue evidence="4">Tentacle</tissue>
    </source>
</reference>
<dbReference type="KEGG" id="aten:116290246"/>
<keyword evidence="3" id="KW-1185">Reference proteome</keyword>
<evidence type="ECO:0000313" key="4">
    <source>
        <dbReference type="RefSeq" id="XP_031553114.1"/>
    </source>
</evidence>
<dbReference type="GeneID" id="116290246"/>
<dbReference type="GO" id="GO:0007015">
    <property type="term" value="P:actin filament organization"/>
    <property type="evidence" value="ECO:0007669"/>
    <property type="project" value="TreeGrafter"/>
</dbReference>
<feature type="compositionally biased region" description="Basic and acidic residues" evidence="1">
    <location>
        <begin position="144"/>
        <end position="159"/>
    </location>
</feature>
<evidence type="ECO:0000313" key="3">
    <source>
        <dbReference type="Proteomes" id="UP000515163"/>
    </source>
</evidence>
<feature type="domain" description="Calponin-homology (CH)" evidence="2">
    <location>
        <begin position="24"/>
        <end position="132"/>
    </location>
</feature>
<dbReference type="PANTHER" id="PTHR47385:SF14">
    <property type="entry name" value="TRANSGELIN"/>
    <property type="match status" value="1"/>
</dbReference>
<feature type="region of interest" description="Disordered" evidence="1">
    <location>
        <begin position="135"/>
        <end position="167"/>
    </location>
</feature>
<dbReference type="SUPFAM" id="SSF47576">
    <property type="entry name" value="Calponin-homology domain, CH-domain"/>
    <property type="match status" value="1"/>
</dbReference>
<dbReference type="InterPro" id="IPR036872">
    <property type="entry name" value="CH_dom_sf"/>
</dbReference>
<proteinExistence type="predicted"/>
<dbReference type="PANTHER" id="PTHR47385">
    <property type="entry name" value="CALPONIN"/>
    <property type="match status" value="1"/>
</dbReference>
<dbReference type="RefSeq" id="XP_031553114.1">
    <property type="nucleotide sequence ID" value="XM_031697254.1"/>
</dbReference>
<sequence>MAARPRGYGFSAEAKRKIEAKYDTEQEEKAREWIEAVLAEKVFEGKEGIDGVHEILRSGAVLLRVANKLGANIKINESKLAFKQMENIGNFLKFMESYGCARSDLFQTVDLYEKQNMPSVIDGIHALGRKAALKDPNLPQLGPKEAEANPRSFSEEQMRGRQAIHMP</sequence>
<dbReference type="PROSITE" id="PS50021">
    <property type="entry name" value="CH"/>
    <property type="match status" value="1"/>
</dbReference>
<dbReference type="InterPro" id="IPR050606">
    <property type="entry name" value="Calponin-like"/>
</dbReference>
<gene>
    <name evidence="4" type="primary">LOC116290246</name>
</gene>
<dbReference type="Proteomes" id="UP000515163">
    <property type="component" value="Unplaced"/>
</dbReference>
<dbReference type="InterPro" id="IPR003096">
    <property type="entry name" value="SM22_calponin"/>
</dbReference>
<evidence type="ECO:0000256" key="1">
    <source>
        <dbReference type="SAM" id="MobiDB-lite"/>
    </source>
</evidence>
<evidence type="ECO:0000259" key="2">
    <source>
        <dbReference type="PROSITE" id="PS50021"/>
    </source>
</evidence>
<dbReference type="AlphaFoldDB" id="A0A6P8H9H3"/>
<dbReference type="Pfam" id="PF00307">
    <property type="entry name" value="CH"/>
    <property type="match status" value="1"/>
</dbReference>